<evidence type="ECO:0000256" key="1">
    <source>
        <dbReference type="SAM" id="MobiDB-lite"/>
    </source>
</evidence>
<accession>A0AAV1ZN25</accession>
<reference evidence="2 3" key="1">
    <citation type="submission" date="2024-04" db="EMBL/GenBank/DDBJ databases">
        <authorList>
            <person name="Rising A."/>
            <person name="Reimegard J."/>
            <person name="Sonavane S."/>
            <person name="Akerstrom W."/>
            <person name="Nylinder S."/>
            <person name="Hedman E."/>
            <person name="Kallberg Y."/>
        </authorList>
    </citation>
    <scope>NUCLEOTIDE SEQUENCE [LARGE SCALE GENOMIC DNA]</scope>
</reference>
<dbReference type="AlphaFoldDB" id="A0AAV1ZN25"/>
<proteinExistence type="predicted"/>
<protein>
    <submittedName>
        <fullName evidence="2">Uncharacterized protein</fullName>
    </submittedName>
</protein>
<feature type="compositionally biased region" description="Polar residues" evidence="1">
    <location>
        <begin position="1"/>
        <end position="21"/>
    </location>
</feature>
<comment type="caution">
    <text evidence="2">The sequence shown here is derived from an EMBL/GenBank/DDBJ whole genome shotgun (WGS) entry which is preliminary data.</text>
</comment>
<dbReference type="EMBL" id="CAXIEN010000066">
    <property type="protein sequence ID" value="CAL1273212.1"/>
    <property type="molecule type" value="Genomic_DNA"/>
</dbReference>
<name>A0AAV1ZN25_9ARAC</name>
<keyword evidence="3" id="KW-1185">Reference proteome</keyword>
<evidence type="ECO:0000313" key="2">
    <source>
        <dbReference type="EMBL" id="CAL1273212.1"/>
    </source>
</evidence>
<gene>
    <name evidence="2" type="ORF">LARSCL_LOCUS6765</name>
</gene>
<sequence>MSSSSSDQGSKLRGPSQNSPHVASKRETQIRQKTNFIHTNSYLI</sequence>
<evidence type="ECO:0000313" key="3">
    <source>
        <dbReference type="Proteomes" id="UP001497382"/>
    </source>
</evidence>
<feature type="compositionally biased region" description="Polar residues" evidence="1">
    <location>
        <begin position="31"/>
        <end position="44"/>
    </location>
</feature>
<feature type="region of interest" description="Disordered" evidence="1">
    <location>
        <begin position="1"/>
        <end position="44"/>
    </location>
</feature>
<dbReference type="Proteomes" id="UP001497382">
    <property type="component" value="Unassembled WGS sequence"/>
</dbReference>
<organism evidence="2 3">
    <name type="scientific">Larinioides sclopetarius</name>
    <dbReference type="NCBI Taxonomy" id="280406"/>
    <lineage>
        <taxon>Eukaryota</taxon>
        <taxon>Metazoa</taxon>
        <taxon>Ecdysozoa</taxon>
        <taxon>Arthropoda</taxon>
        <taxon>Chelicerata</taxon>
        <taxon>Arachnida</taxon>
        <taxon>Araneae</taxon>
        <taxon>Araneomorphae</taxon>
        <taxon>Entelegynae</taxon>
        <taxon>Araneoidea</taxon>
        <taxon>Araneidae</taxon>
        <taxon>Larinioides</taxon>
    </lineage>
</organism>